<proteinExistence type="inferred from homology"/>
<evidence type="ECO:0000256" key="1">
    <source>
        <dbReference type="ARBA" id="ARBA00007177"/>
    </source>
</evidence>
<comment type="subcellular location">
    <subcellularLocation>
        <location evidence="3">Cytoplasm</location>
    </subcellularLocation>
</comment>
<dbReference type="GO" id="GO:0016151">
    <property type="term" value="F:nickel cation binding"/>
    <property type="evidence" value="ECO:0007669"/>
    <property type="project" value="UniProtKB-UniRule"/>
</dbReference>
<keyword evidence="3" id="KW-0996">Nickel insertion</keyword>
<evidence type="ECO:0000313" key="5">
    <source>
        <dbReference type="Proteomes" id="UP000287247"/>
    </source>
</evidence>
<dbReference type="PANTHER" id="PTHR33643:SF1">
    <property type="entry name" value="UREASE ACCESSORY PROTEIN D"/>
    <property type="match status" value="1"/>
</dbReference>
<dbReference type="PANTHER" id="PTHR33643">
    <property type="entry name" value="UREASE ACCESSORY PROTEIN D"/>
    <property type="match status" value="1"/>
</dbReference>
<dbReference type="RefSeq" id="WP_227873660.1">
    <property type="nucleotide sequence ID" value="NZ_BDQK01000013.1"/>
</dbReference>
<reference evidence="5" key="1">
    <citation type="submission" date="2017-05" db="EMBL/GenBank/DDBJ databases">
        <title>Physiological properties and genetic analysis related to exopolysaccharide production of fresh-water unicellular cyanobacterium Aphanothece sacrum, Suizenji Nori, that has been cultured as a food source in Japan.</title>
        <authorList>
            <person name="Kanesaki Y."/>
            <person name="Yoshikawa S."/>
            <person name="Ohki K."/>
        </authorList>
    </citation>
    <scope>NUCLEOTIDE SEQUENCE [LARGE SCALE GENOMIC DNA]</scope>
    <source>
        <strain evidence="5">FPU1</strain>
    </source>
</reference>
<evidence type="ECO:0000256" key="3">
    <source>
        <dbReference type="HAMAP-Rule" id="MF_01384"/>
    </source>
</evidence>
<dbReference type="Proteomes" id="UP000287247">
    <property type="component" value="Unassembled WGS sequence"/>
</dbReference>
<comment type="caution">
    <text evidence="4">The sequence shown here is derived from an EMBL/GenBank/DDBJ whole genome shotgun (WGS) entry which is preliminary data.</text>
</comment>
<dbReference type="HAMAP" id="MF_01384">
    <property type="entry name" value="UreD"/>
    <property type="match status" value="1"/>
</dbReference>
<sequence>MKNLNYQKNLELILIKEQNKTIITHQYTAQPLGISRAFRPDITNPSRTHLYLTSTSPGLLANDSLNIELKLKSNTQLFLTDQSATKVHPMPYLDTKATINYEVQIEENATLEFCPEPIILFQESTLEQSIKINCHPTANLFWSEIIVPGRLARGEFYDFNYYMNRLQINSLSGELLLIDATILEGKNNLFKHSNIFTSAPILGNIIMILPQANLSLLREHLEKIDKFNCPGVRIATSILPQNKGLVIRAIAQGTYGFKKYLSYALTCFRQFLL</sequence>
<accession>A0A401IK14</accession>
<dbReference type="EMBL" id="BDQK01000013">
    <property type="protein sequence ID" value="GBF81556.1"/>
    <property type="molecule type" value="Genomic_DNA"/>
</dbReference>
<keyword evidence="2 3" id="KW-0143">Chaperone</keyword>
<name>A0A401IK14_APHSA</name>
<protein>
    <recommendedName>
        <fullName evidence="3">Urease accessory protein UreD</fullName>
    </recommendedName>
</protein>
<gene>
    <name evidence="3" type="primary">ureD</name>
    <name evidence="4" type="ORF">AsFPU1_2970</name>
</gene>
<evidence type="ECO:0000256" key="2">
    <source>
        <dbReference type="ARBA" id="ARBA00023186"/>
    </source>
</evidence>
<comment type="subunit">
    <text evidence="3">UreD, UreF and UreG form a complex that acts as a GTP-hydrolysis-dependent molecular chaperone, activating the urease apoprotein by helping to assemble the nickel containing metallocenter of UreC. The UreE protein probably delivers the nickel.</text>
</comment>
<organism evidence="4 5">
    <name type="scientific">Aphanothece sacrum FPU1</name>
    <dbReference type="NCBI Taxonomy" id="1920663"/>
    <lineage>
        <taxon>Bacteria</taxon>
        <taxon>Bacillati</taxon>
        <taxon>Cyanobacteriota</taxon>
        <taxon>Cyanophyceae</taxon>
        <taxon>Oscillatoriophycideae</taxon>
        <taxon>Chroococcales</taxon>
        <taxon>Aphanothecaceae</taxon>
        <taxon>Aphanothece</taxon>
    </lineage>
</organism>
<comment type="similarity">
    <text evidence="1 3">Belongs to the UreD family.</text>
</comment>
<keyword evidence="3" id="KW-0963">Cytoplasm</keyword>
<keyword evidence="5" id="KW-1185">Reference proteome</keyword>
<dbReference type="InterPro" id="IPR002669">
    <property type="entry name" value="UreD"/>
</dbReference>
<dbReference type="Pfam" id="PF01774">
    <property type="entry name" value="UreD"/>
    <property type="match status" value="1"/>
</dbReference>
<dbReference type="AlphaFoldDB" id="A0A401IK14"/>
<dbReference type="GO" id="GO:0005737">
    <property type="term" value="C:cytoplasm"/>
    <property type="evidence" value="ECO:0007669"/>
    <property type="project" value="UniProtKB-SubCell"/>
</dbReference>
<evidence type="ECO:0000313" key="4">
    <source>
        <dbReference type="EMBL" id="GBF81556.1"/>
    </source>
</evidence>
<comment type="function">
    <text evidence="3">Required for maturation of urease via the functional incorporation of the urease nickel metallocenter.</text>
</comment>